<name>A0A090IYT4_9BACI</name>
<keyword evidence="2" id="KW-1133">Transmembrane helix</keyword>
<comment type="similarity">
    <text evidence="1">Belongs to the protein kinase superfamily. ADCK protein kinase family.</text>
</comment>
<dbReference type="Gene3D" id="1.10.510.10">
    <property type="entry name" value="Transferase(Phosphotransferase) domain 1"/>
    <property type="match status" value="1"/>
</dbReference>
<organism evidence="4 5">
    <name type="scientific">Caldibacillus thermoamylovorans</name>
    <dbReference type="NCBI Taxonomy" id="35841"/>
    <lineage>
        <taxon>Bacteria</taxon>
        <taxon>Bacillati</taxon>
        <taxon>Bacillota</taxon>
        <taxon>Bacilli</taxon>
        <taxon>Bacillales</taxon>
        <taxon>Bacillaceae</taxon>
        <taxon>Caldibacillus</taxon>
    </lineage>
</organism>
<evidence type="ECO:0000313" key="4">
    <source>
        <dbReference type="EMBL" id="CEE02857.1"/>
    </source>
</evidence>
<protein>
    <submittedName>
        <fullName evidence="4">ABC1 family protein</fullName>
    </submittedName>
</protein>
<dbReference type="InterPro" id="IPR000719">
    <property type="entry name" value="Prot_kinase_dom"/>
</dbReference>
<keyword evidence="5" id="KW-1185">Reference proteome</keyword>
<dbReference type="InterPro" id="IPR050154">
    <property type="entry name" value="UbiB_kinase"/>
</dbReference>
<accession>A0A090IYT4</accession>
<dbReference type="PROSITE" id="PS50011">
    <property type="entry name" value="PROTEIN_KINASE_DOM"/>
    <property type="match status" value="1"/>
</dbReference>
<evidence type="ECO:0000256" key="1">
    <source>
        <dbReference type="ARBA" id="ARBA00009670"/>
    </source>
</evidence>
<dbReference type="Pfam" id="PF03109">
    <property type="entry name" value="ABC1"/>
    <property type="match status" value="1"/>
</dbReference>
<dbReference type="PANTHER" id="PTHR10566">
    <property type="entry name" value="CHAPERONE-ACTIVITY OF BC1 COMPLEX CABC1 -RELATED"/>
    <property type="match status" value="1"/>
</dbReference>
<evidence type="ECO:0000259" key="3">
    <source>
        <dbReference type="PROSITE" id="PS50011"/>
    </source>
</evidence>
<dbReference type="Proteomes" id="UP000040576">
    <property type="component" value="Unassembled WGS sequence"/>
</dbReference>
<keyword evidence="2" id="KW-0812">Transmembrane</keyword>
<dbReference type="InterPro" id="IPR004147">
    <property type="entry name" value="ABC1_dom"/>
</dbReference>
<feature type="transmembrane region" description="Helical" evidence="2">
    <location>
        <begin position="519"/>
        <end position="542"/>
    </location>
</feature>
<keyword evidence="2" id="KW-0472">Membrane</keyword>
<evidence type="ECO:0000313" key="5">
    <source>
        <dbReference type="Proteomes" id="UP000040576"/>
    </source>
</evidence>
<dbReference type="RefSeq" id="WP_034772766.1">
    <property type="nucleotide sequence ID" value="NZ_CCRF01000089.1"/>
</dbReference>
<dbReference type="SUPFAM" id="SSF56112">
    <property type="entry name" value="Protein kinase-like (PK-like)"/>
    <property type="match status" value="1"/>
</dbReference>
<feature type="domain" description="Protein kinase" evidence="3">
    <location>
        <begin position="121"/>
        <end position="452"/>
    </location>
</feature>
<feature type="transmembrane region" description="Helical" evidence="2">
    <location>
        <begin position="491"/>
        <end position="513"/>
    </location>
</feature>
<dbReference type="GO" id="GO:0005524">
    <property type="term" value="F:ATP binding"/>
    <property type="evidence" value="ECO:0007669"/>
    <property type="project" value="InterPro"/>
</dbReference>
<dbReference type="GO" id="GO:0004672">
    <property type="term" value="F:protein kinase activity"/>
    <property type="evidence" value="ECO:0007669"/>
    <property type="project" value="InterPro"/>
</dbReference>
<dbReference type="PANTHER" id="PTHR10566:SF113">
    <property type="entry name" value="PROTEIN ACTIVITY OF BC1 COMPLEX KINASE 7, CHLOROPLASTIC"/>
    <property type="match status" value="1"/>
</dbReference>
<dbReference type="GeneID" id="92962465"/>
<dbReference type="AlphaFoldDB" id="A0A090IYT4"/>
<gene>
    <name evidence="4" type="ORF">BT1A1_3070</name>
</gene>
<dbReference type="CDD" id="cd05121">
    <property type="entry name" value="ABC1_ADCK3-like"/>
    <property type="match status" value="1"/>
</dbReference>
<dbReference type="InterPro" id="IPR011009">
    <property type="entry name" value="Kinase-like_dom_sf"/>
</dbReference>
<dbReference type="EMBL" id="CCRF01000089">
    <property type="protein sequence ID" value="CEE02857.1"/>
    <property type="molecule type" value="Genomic_DNA"/>
</dbReference>
<reference evidence="4 5" key="1">
    <citation type="submission" date="2014-07" db="EMBL/GenBank/DDBJ databases">
        <authorList>
            <person name="Wibberg Daniel"/>
        </authorList>
    </citation>
    <scope>NUCLEOTIDE SEQUENCE [LARGE SCALE GENOMIC DNA]</scope>
</reference>
<sequence>MIGKRLKYAQRYQEILTALLKNGLGFVVKDLGLLGFKRKAEADSTMYSKSIAERIRSVLEELGPTFVKLGQLASTRVDLIPENIIKELEKLQDNVAPIPFSDVEKIIEKELGQPANDLFLEVNDRPIASASIGQVHYGKLPTGQEVAIKVQRPNIEEKIDIDLQILSDLTNLMEEKLEWANNYRISEIVEEVSRSLRLELDYTVEAWNGEKIARQLKEHPNYIIPSIHWEYTTKRILTMDYISGTRLRDYAKNASEAEKKLVAKQFVECMFQQIFIDGFFHGDPHPGNLFVLPDKRMALIDFGMIGRLSPSMKNDLASVIIALKNRDINEVIFLFLKLGQSSEPIDNDQIYADIEVLIEMNMDIPLQQISLANLINNLMEISFKYRVRMPADLTILAKTLLTMEGILSHLDKDLSIIDMAHPFGEKLIRERLKPSKIMKETRNKLREIQTFLTQLMKSGSSITKDGKIHVEISVPEVKNLSKKLDRVTNQLSFSIILLAFSIMMVGLVVGASISNVKTFLWNFPVVEVGGVVATLMFLWLLFSILKHGKF</sequence>
<evidence type="ECO:0000256" key="2">
    <source>
        <dbReference type="SAM" id="Phobius"/>
    </source>
</evidence>
<proteinExistence type="inferred from homology"/>